<evidence type="ECO:0000313" key="2">
    <source>
        <dbReference type="EMBL" id="ATX64903.1"/>
    </source>
</evidence>
<sequence>MKGSGTTMLLPVAALRDFADMAKPGAKSRSVGPRYGDLTHNLLRFMLAKPLRDQIVVLGAAQSPCRAGGPAMRGGLTPLTPRRSKTATPTKQS</sequence>
<evidence type="ECO:0000313" key="3">
    <source>
        <dbReference type="Proteomes" id="UP000228948"/>
    </source>
</evidence>
<keyword evidence="3" id="KW-1185">Reference proteome</keyword>
<reference evidence="2 3" key="1">
    <citation type="submission" date="2017-11" db="EMBL/GenBank/DDBJ databases">
        <title>Revised Sequence and Annotation of the Rhodobaca barguzinensis strain alga05 Genome.</title>
        <authorList>
            <person name="Kopejtka K."/>
            <person name="Tomasch J.M."/>
            <person name="Bunk B."/>
            <person name="Koblizek M."/>
        </authorList>
    </citation>
    <scope>NUCLEOTIDE SEQUENCE [LARGE SCALE GENOMIC DNA]</scope>
    <source>
        <strain evidence="3">alga05</strain>
    </source>
</reference>
<dbReference type="STRING" id="441209.GCA_001870665_00655"/>
<dbReference type="KEGG" id="rbg:BG454_02845"/>
<dbReference type="Proteomes" id="UP000228948">
    <property type="component" value="Chromosome"/>
</dbReference>
<accession>A0A2K8KAI6</accession>
<organism evidence="2 3">
    <name type="scientific">Roseinatronobacter bogoriensis subsp. barguzinensis</name>
    <dbReference type="NCBI Taxonomy" id="441209"/>
    <lineage>
        <taxon>Bacteria</taxon>
        <taxon>Pseudomonadati</taxon>
        <taxon>Pseudomonadota</taxon>
        <taxon>Alphaproteobacteria</taxon>
        <taxon>Rhodobacterales</taxon>
        <taxon>Paracoccaceae</taxon>
        <taxon>Roseinatronobacter</taxon>
    </lineage>
</organism>
<dbReference type="EMBL" id="CP024899">
    <property type="protein sequence ID" value="ATX64903.1"/>
    <property type="molecule type" value="Genomic_DNA"/>
</dbReference>
<feature type="region of interest" description="Disordered" evidence="1">
    <location>
        <begin position="63"/>
        <end position="93"/>
    </location>
</feature>
<gene>
    <name evidence="2" type="ORF">BG454_02845</name>
</gene>
<evidence type="ECO:0000256" key="1">
    <source>
        <dbReference type="SAM" id="MobiDB-lite"/>
    </source>
</evidence>
<protein>
    <submittedName>
        <fullName evidence="2">Uncharacterized protein</fullName>
    </submittedName>
</protein>
<proteinExistence type="predicted"/>
<name>A0A2K8KAI6_9RHOB</name>
<dbReference type="AlphaFoldDB" id="A0A2K8KAI6"/>